<name>A0A8J2T2W3_9STRA</name>
<feature type="compositionally biased region" description="Basic and acidic residues" evidence="1">
    <location>
        <begin position="146"/>
        <end position="156"/>
    </location>
</feature>
<dbReference type="AlphaFoldDB" id="A0A8J2T2W3"/>
<gene>
    <name evidence="2" type="ORF">PECAL_6P15760</name>
</gene>
<feature type="compositionally biased region" description="Polar residues" evidence="1">
    <location>
        <begin position="56"/>
        <end position="65"/>
    </location>
</feature>
<feature type="compositionally biased region" description="Polar residues" evidence="1">
    <location>
        <begin position="30"/>
        <end position="48"/>
    </location>
</feature>
<feature type="compositionally biased region" description="Basic and acidic residues" evidence="1">
    <location>
        <begin position="167"/>
        <end position="179"/>
    </location>
</feature>
<feature type="compositionally biased region" description="Basic and acidic residues" evidence="1">
    <location>
        <begin position="215"/>
        <end position="243"/>
    </location>
</feature>
<dbReference type="Proteomes" id="UP000789595">
    <property type="component" value="Unassembled WGS sequence"/>
</dbReference>
<feature type="compositionally biased region" description="Low complexity" evidence="1">
    <location>
        <begin position="252"/>
        <end position="264"/>
    </location>
</feature>
<feature type="region of interest" description="Disordered" evidence="1">
    <location>
        <begin position="215"/>
        <end position="322"/>
    </location>
</feature>
<evidence type="ECO:0000256" key="1">
    <source>
        <dbReference type="SAM" id="MobiDB-lite"/>
    </source>
</evidence>
<dbReference type="OrthoDB" id="10685135at2759"/>
<feature type="compositionally biased region" description="Acidic residues" evidence="1">
    <location>
        <begin position="463"/>
        <end position="476"/>
    </location>
</feature>
<comment type="caution">
    <text evidence="2">The sequence shown here is derived from an EMBL/GenBank/DDBJ whole genome shotgun (WGS) entry which is preliminary data.</text>
</comment>
<evidence type="ECO:0000313" key="2">
    <source>
        <dbReference type="EMBL" id="CAH0379940.1"/>
    </source>
</evidence>
<reference evidence="2" key="1">
    <citation type="submission" date="2021-11" db="EMBL/GenBank/DDBJ databases">
        <authorList>
            <consortium name="Genoscope - CEA"/>
            <person name="William W."/>
        </authorList>
    </citation>
    <scope>NUCLEOTIDE SEQUENCE</scope>
</reference>
<evidence type="ECO:0000313" key="3">
    <source>
        <dbReference type="Proteomes" id="UP000789595"/>
    </source>
</evidence>
<organism evidence="2 3">
    <name type="scientific">Pelagomonas calceolata</name>
    <dbReference type="NCBI Taxonomy" id="35677"/>
    <lineage>
        <taxon>Eukaryota</taxon>
        <taxon>Sar</taxon>
        <taxon>Stramenopiles</taxon>
        <taxon>Ochrophyta</taxon>
        <taxon>Pelagophyceae</taxon>
        <taxon>Pelagomonadales</taxon>
        <taxon>Pelagomonadaceae</taxon>
        <taxon>Pelagomonas</taxon>
    </lineage>
</organism>
<feature type="region of interest" description="Disordered" evidence="1">
    <location>
        <begin position="1"/>
        <end position="65"/>
    </location>
</feature>
<dbReference type="EMBL" id="CAKKNE010000006">
    <property type="protein sequence ID" value="CAH0379940.1"/>
    <property type="molecule type" value="Genomic_DNA"/>
</dbReference>
<feature type="region of interest" description="Disordered" evidence="1">
    <location>
        <begin position="460"/>
        <end position="513"/>
    </location>
</feature>
<proteinExistence type="predicted"/>
<protein>
    <submittedName>
        <fullName evidence="2">Uncharacterized protein</fullName>
    </submittedName>
</protein>
<feature type="compositionally biased region" description="Basic and acidic residues" evidence="1">
    <location>
        <begin position="477"/>
        <end position="493"/>
    </location>
</feature>
<sequence length="1228" mass="137871">MADDRGEPGALTPLRDPDMPADIDEAANIDASSVNAEASVDSPGSTLRASAAQLAEPSTQPSDTLEIQPSVAATSVSFASPSRLVTTSYAESGQGALSPSDTVFSADATSPSDTVYTPERATSPDTVFTNTPEERAKSPDTVLTETPEKKDDDTLHDSWTQESIPQDEDKRPSSRDKVRNVVRSGLIKGGSSPTHDQDADDLAAAAAERALTRVDDAVEAKERGKKEREDKVIQAERAAERGRTKTQKAARRYFMFRSRSRSASPGWKPPQLTRTKNSTSLARGDMSPDKPAKKKASSWFGNKQKKKPKKKEAFGSPPKKQGFMSRMQENFAVLKENDTVVVVQAWDSVEICIDVLKPCKVAVLRQKVRQFIAKRDDIMPEVEKHEHLRHRYVLLFQGQMLQDDDIVPKGVYGEVSQDEWPNKVYVARSKYRPPFEESEIDVDSLPSEWSIGTGSVSIKPLEYEEEEPEKDQDEEEALRRSMESQRRSQEMSARRRGKATKNKSVASKMHPHSASFDLRRELKLLRCPPHIIERLCSYGYDDRGSFAALTEDVLLSAPLYVDRKTRRKIVALAEVYRQQDLRDEAAPTNYLAKRSIEERQDAKAFQTGDEEFFGKKSEMNRHWAKKAYQKQDLHDVSSLQEGGVSIPQPNGVEHAEVMRPSASIEPGPLLNEVDSLGGFDLQQSTIITKDHPTLTEDDRSVWSQLSAPAKYQKKKVWTDPRFRHVGSIGKFVPCFDEDGEPTLQDRIDILLQPVAAGCRGDHRDCVDALVELFLDVFAKHKKRDHILREFFLANDGKLRGYECIGTRPIAPKRFTSDVEKLGGPSIKLDKDEDREKSIRRFCVTLYQNIAGRRKPPSGSLEQNKLAKLQEEVAEYEAELPKDPLQRIRESILRDRPPRGPRSNRTKRLITDIQSHSRVMLDDDDLPNSELLLDEGGRDRPRRYCCEKHAWRALGRVADLAEAHRDMCCREVELALDRCATFSPSHDELRDFVGTLLERRAVVERNGQAWRDPVADKKASLEKSGGLLEDDTSKNIKDMAQRARQLVAADESAQDEMAAHLRKVDKGALAQGADFYKATSVVQEKATRVPRILDDDEDQRKQLVRDVATCLKCAERPVVPGSLPDACTYDPGTLAGRVGAVAARLVVEQALPQEQDAVFELLRRRTAVVHDPNREDDTKVKPTSGSYDAWARHCRTVDKYLYYRDSFQLNDAMSYDDDVPSEAGSAPEE</sequence>
<accession>A0A8J2T2W3</accession>
<keyword evidence="3" id="KW-1185">Reference proteome</keyword>
<feature type="compositionally biased region" description="Polar residues" evidence="1">
    <location>
        <begin position="272"/>
        <end position="281"/>
    </location>
</feature>
<feature type="compositionally biased region" description="Polar residues" evidence="1">
    <location>
        <begin position="87"/>
        <end position="115"/>
    </location>
</feature>
<feature type="region of interest" description="Disordered" evidence="1">
    <location>
        <begin position="87"/>
        <end position="200"/>
    </location>
</feature>